<gene>
    <name evidence="2" type="ORF">HZZ13_23515</name>
</gene>
<reference evidence="2 3" key="1">
    <citation type="submission" date="2020-07" db="EMBL/GenBank/DDBJ databases">
        <title>Bradyrhizobium diversity isolated from nodules of indigenous legumes of Western Australia.</title>
        <authorList>
            <person name="Klepa M.S."/>
        </authorList>
    </citation>
    <scope>NUCLEOTIDE SEQUENCE [LARGE SCALE GENOMIC DNA]</scope>
    <source>
        <strain evidence="2 3">CNPSo 4010</strain>
    </source>
</reference>
<evidence type="ECO:0000313" key="3">
    <source>
        <dbReference type="Proteomes" id="UP000807370"/>
    </source>
</evidence>
<dbReference type="Gene3D" id="2.160.20.80">
    <property type="entry name" value="E3 ubiquitin-protein ligase SopA"/>
    <property type="match status" value="1"/>
</dbReference>
<evidence type="ECO:0000256" key="1">
    <source>
        <dbReference type="SAM" id="Phobius"/>
    </source>
</evidence>
<accession>A0ABS0PU98</accession>
<keyword evidence="1" id="KW-0472">Membrane</keyword>
<dbReference type="InterPro" id="IPR051082">
    <property type="entry name" value="Pentapeptide-BTB/POZ_domain"/>
</dbReference>
<evidence type="ECO:0000313" key="2">
    <source>
        <dbReference type="EMBL" id="MBH5400728.1"/>
    </source>
</evidence>
<dbReference type="Pfam" id="PF00805">
    <property type="entry name" value="Pentapeptide"/>
    <property type="match status" value="3"/>
</dbReference>
<dbReference type="PANTHER" id="PTHR14136">
    <property type="entry name" value="BTB_POZ DOMAIN-CONTAINING PROTEIN KCTD9"/>
    <property type="match status" value="1"/>
</dbReference>
<dbReference type="RefSeq" id="WP_197961893.1">
    <property type="nucleotide sequence ID" value="NZ_JACCHP010000016.1"/>
</dbReference>
<feature type="transmembrane region" description="Helical" evidence="1">
    <location>
        <begin position="50"/>
        <end position="69"/>
    </location>
</feature>
<keyword evidence="1" id="KW-1133">Transmembrane helix</keyword>
<dbReference type="InterPro" id="IPR001646">
    <property type="entry name" value="5peptide_repeat"/>
</dbReference>
<dbReference type="EMBL" id="JACCHP010000016">
    <property type="protein sequence ID" value="MBH5400728.1"/>
    <property type="molecule type" value="Genomic_DNA"/>
</dbReference>
<proteinExistence type="predicted"/>
<keyword evidence="1" id="KW-0812">Transmembrane</keyword>
<dbReference type="Proteomes" id="UP000807370">
    <property type="component" value="Unassembled WGS sequence"/>
</dbReference>
<keyword evidence="3" id="KW-1185">Reference proteome</keyword>
<protein>
    <submittedName>
        <fullName evidence="2">Pentapeptide repeat-containing protein</fullName>
    </submittedName>
</protein>
<name>A0ABS0PU98_9BRAD</name>
<dbReference type="SUPFAM" id="SSF141571">
    <property type="entry name" value="Pentapeptide repeat-like"/>
    <property type="match status" value="1"/>
</dbReference>
<feature type="transmembrane region" description="Helical" evidence="1">
    <location>
        <begin position="6"/>
        <end position="29"/>
    </location>
</feature>
<comment type="caution">
    <text evidence="2">The sequence shown here is derived from an EMBL/GenBank/DDBJ whole genome shotgun (WGS) entry which is preliminary data.</text>
</comment>
<dbReference type="PANTHER" id="PTHR14136:SF17">
    <property type="entry name" value="BTB_POZ DOMAIN-CONTAINING PROTEIN KCTD9"/>
    <property type="match status" value="1"/>
</dbReference>
<organism evidence="2 3">
    <name type="scientific">Bradyrhizobium agreste</name>
    <dbReference type="NCBI Taxonomy" id="2751811"/>
    <lineage>
        <taxon>Bacteria</taxon>
        <taxon>Pseudomonadati</taxon>
        <taxon>Pseudomonadota</taxon>
        <taxon>Alphaproteobacteria</taxon>
        <taxon>Hyphomicrobiales</taxon>
        <taxon>Nitrobacteraceae</taxon>
        <taxon>Bradyrhizobium</taxon>
    </lineage>
</organism>
<sequence length="401" mass="44448">MESTSWIIVPLVGLLAAYIVWWFVPPCIVNRFGITDTKDKADVTDNYRKTIGQALGAIVLIATFAWTFYKDREAIDLSRAQFKTQTDQFFEQQRQARDQFINQQFIAASGLLKEKSVSTRIAALYAIEQIAESKQASDGRNRYLIPAIRAAIGFIMSIGDASQSGNPIDHPIQGDAQSAISILANLNLNHQIDVDLRKSYLVGGDFRLRDTKAFVVANFQGARLYGANFSGLDLTGAKFDGSYMADWEAYGTEWEKKIANPDDYENTRQDYTVNFASATLKDAGFDHVAMGGASFIESCLAGARFYETDLSRALFKNANLGNTANCDLKGKKAHFYKARLIEADFSGVDVAEVNFAQTKLTKARFMNAINVDRANFEGACIDEKTELPASILKDLQRCASD</sequence>